<dbReference type="InterPro" id="IPR036388">
    <property type="entry name" value="WH-like_DNA-bd_sf"/>
</dbReference>
<dbReference type="PANTHER" id="PTHR33164:SF43">
    <property type="entry name" value="HTH-TYPE TRANSCRIPTIONAL REPRESSOR YETL"/>
    <property type="match status" value="1"/>
</dbReference>
<dbReference type="EMBL" id="BAABFO010000035">
    <property type="protein sequence ID" value="GAA4342760.1"/>
    <property type="molecule type" value="Genomic_DNA"/>
</dbReference>
<dbReference type="InterPro" id="IPR000835">
    <property type="entry name" value="HTH_MarR-typ"/>
</dbReference>
<evidence type="ECO:0000259" key="2">
    <source>
        <dbReference type="PROSITE" id="PS50995"/>
    </source>
</evidence>
<evidence type="ECO:0000256" key="1">
    <source>
        <dbReference type="SAM" id="MobiDB-lite"/>
    </source>
</evidence>
<dbReference type="RefSeq" id="WP_345252194.1">
    <property type="nucleotide sequence ID" value="NZ_BAABFO010000035.1"/>
</dbReference>
<accession>A0ABP8HQK7</accession>
<keyword evidence="4" id="KW-1185">Reference proteome</keyword>
<proteinExistence type="predicted"/>
<dbReference type="PANTHER" id="PTHR33164">
    <property type="entry name" value="TRANSCRIPTIONAL REGULATOR, MARR FAMILY"/>
    <property type="match status" value="1"/>
</dbReference>
<dbReference type="PROSITE" id="PS50995">
    <property type="entry name" value="HTH_MARR_2"/>
    <property type="match status" value="1"/>
</dbReference>
<dbReference type="SMART" id="SM00347">
    <property type="entry name" value="HTH_MARR"/>
    <property type="match status" value="1"/>
</dbReference>
<organism evidence="3 4">
    <name type="scientific">Pigmentiphaga soli</name>
    <dbReference type="NCBI Taxonomy" id="1007095"/>
    <lineage>
        <taxon>Bacteria</taxon>
        <taxon>Pseudomonadati</taxon>
        <taxon>Pseudomonadota</taxon>
        <taxon>Betaproteobacteria</taxon>
        <taxon>Burkholderiales</taxon>
        <taxon>Alcaligenaceae</taxon>
        <taxon>Pigmentiphaga</taxon>
    </lineage>
</organism>
<dbReference type="Gene3D" id="1.10.10.10">
    <property type="entry name" value="Winged helix-like DNA-binding domain superfamily/Winged helix DNA-binding domain"/>
    <property type="match status" value="1"/>
</dbReference>
<dbReference type="PRINTS" id="PR00598">
    <property type="entry name" value="HTHMARR"/>
</dbReference>
<sequence length="167" mass="18278">MPTQQQGLETIHRLGRAYRAMQAAFSSRVGHALPRWRILLSLWESGPRSQKQLAERSQLDPASLTRQLHALQELGWIERRVDPQDNRLTNVSLTAAGRGVVDAAMPRRAAFFEEAMKGLTAAQIEALNEALGLLERNFRLGLPLGASRVPPEGGTGGPAKPDPRCPG</sequence>
<dbReference type="InterPro" id="IPR036390">
    <property type="entry name" value="WH_DNA-bd_sf"/>
</dbReference>
<dbReference type="SUPFAM" id="SSF46785">
    <property type="entry name" value="Winged helix' DNA-binding domain"/>
    <property type="match status" value="1"/>
</dbReference>
<protein>
    <submittedName>
        <fullName evidence="3">MarR family transcriptional regulator</fullName>
    </submittedName>
</protein>
<dbReference type="CDD" id="cd00090">
    <property type="entry name" value="HTH_ARSR"/>
    <property type="match status" value="1"/>
</dbReference>
<dbReference type="InterPro" id="IPR011991">
    <property type="entry name" value="ArsR-like_HTH"/>
</dbReference>
<reference evidence="4" key="1">
    <citation type="journal article" date="2019" name="Int. J. Syst. Evol. Microbiol.">
        <title>The Global Catalogue of Microorganisms (GCM) 10K type strain sequencing project: providing services to taxonomists for standard genome sequencing and annotation.</title>
        <authorList>
            <consortium name="The Broad Institute Genomics Platform"/>
            <consortium name="The Broad Institute Genome Sequencing Center for Infectious Disease"/>
            <person name="Wu L."/>
            <person name="Ma J."/>
        </authorList>
    </citation>
    <scope>NUCLEOTIDE SEQUENCE [LARGE SCALE GENOMIC DNA]</scope>
    <source>
        <strain evidence="4">JCM 17666</strain>
    </source>
</reference>
<evidence type="ECO:0000313" key="3">
    <source>
        <dbReference type="EMBL" id="GAA4342760.1"/>
    </source>
</evidence>
<feature type="domain" description="HTH marR-type" evidence="2">
    <location>
        <begin position="4"/>
        <end position="136"/>
    </location>
</feature>
<comment type="caution">
    <text evidence="3">The sequence shown here is derived from an EMBL/GenBank/DDBJ whole genome shotgun (WGS) entry which is preliminary data.</text>
</comment>
<dbReference type="Pfam" id="PF01047">
    <property type="entry name" value="MarR"/>
    <property type="match status" value="1"/>
</dbReference>
<evidence type="ECO:0000313" key="4">
    <source>
        <dbReference type="Proteomes" id="UP001501671"/>
    </source>
</evidence>
<feature type="region of interest" description="Disordered" evidence="1">
    <location>
        <begin position="145"/>
        <end position="167"/>
    </location>
</feature>
<dbReference type="InterPro" id="IPR039422">
    <property type="entry name" value="MarR/SlyA-like"/>
</dbReference>
<dbReference type="Proteomes" id="UP001501671">
    <property type="component" value="Unassembled WGS sequence"/>
</dbReference>
<name>A0ABP8HQK7_9BURK</name>
<gene>
    <name evidence="3" type="ORF">GCM10023144_45080</name>
</gene>